<dbReference type="Pfam" id="PF12802">
    <property type="entry name" value="MarR_2"/>
    <property type="match status" value="1"/>
</dbReference>
<evidence type="ECO:0000259" key="4">
    <source>
        <dbReference type="PROSITE" id="PS50995"/>
    </source>
</evidence>
<dbReference type="PANTHER" id="PTHR39515:SF2">
    <property type="entry name" value="HTH-TYPE TRANSCRIPTIONAL REGULATOR RV0880"/>
    <property type="match status" value="1"/>
</dbReference>
<dbReference type="PROSITE" id="PS50995">
    <property type="entry name" value="HTH_MARR_2"/>
    <property type="match status" value="1"/>
</dbReference>
<dbReference type="Proteomes" id="UP000581206">
    <property type="component" value="Unassembled WGS sequence"/>
</dbReference>
<evidence type="ECO:0000313" key="5">
    <source>
        <dbReference type="EMBL" id="NKY21336.1"/>
    </source>
</evidence>
<reference evidence="5 6" key="1">
    <citation type="submission" date="2020-04" db="EMBL/GenBank/DDBJ databases">
        <title>MicrobeNet Type strains.</title>
        <authorList>
            <person name="Nicholson A.C."/>
        </authorList>
    </citation>
    <scope>NUCLEOTIDE SEQUENCE [LARGE SCALE GENOMIC DNA]</scope>
    <source>
        <strain evidence="5 6">ATCC BAA-788</strain>
    </source>
</reference>
<accession>A0A7X6KS93</accession>
<keyword evidence="1" id="KW-0805">Transcription regulation</keyword>
<protein>
    <submittedName>
        <fullName evidence="5">MarR family transcriptional regulator</fullName>
    </submittedName>
</protein>
<dbReference type="GO" id="GO:0003700">
    <property type="term" value="F:DNA-binding transcription factor activity"/>
    <property type="evidence" value="ECO:0007669"/>
    <property type="project" value="InterPro"/>
</dbReference>
<dbReference type="EMBL" id="JAAXOX010000001">
    <property type="protein sequence ID" value="NKY21336.1"/>
    <property type="molecule type" value="Genomic_DNA"/>
</dbReference>
<evidence type="ECO:0000256" key="3">
    <source>
        <dbReference type="ARBA" id="ARBA00023163"/>
    </source>
</evidence>
<gene>
    <name evidence="5" type="ORF">HGA03_01505</name>
</gene>
<dbReference type="InterPro" id="IPR052526">
    <property type="entry name" value="HTH-type_Bedaq_tolerance"/>
</dbReference>
<keyword evidence="2" id="KW-0238">DNA-binding</keyword>
<evidence type="ECO:0000256" key="1">
    <source>
        <dbReference type="ARBA" id="ARBA00023015"/>
    </source>
</evidence>
<evidence type="ECO:0000313" key="6">
    <source>
        <dbReference type="Proteomes" id="UP000581206"/>
    </source>
</evidence>
<dbReference type="GO" id="GO:0003677">
    <property type="term" value="F:DNA binding"/>
    <property type="evidence" value="ECO:0007669"/>
    <property type="project" value="UniProtKB-KW"/>
</dbReference>
<comment type="caution">
    <text evidence="5">The sequence shown here is derived from an EMBL/GenBank/DDBJ whole genome shotgun (WGS) entry which is preliminary data.</text>
</comment>
<dbReference type="PANTHER" id="PTHR39515">
    <property type="entry name" value="CONSERVED PROTEIN"/>
    <property type="match status" value="1"/>
</dbReference>
<dbReference type="PROSITE" id="PS01117">
    <property type="entry name" value="HTH_MARR_1"/>
    <property type="match status" value="1"/>
</dbReference>
<dbReference type="InterPro" id="IPR000835">
    <property type="entry name" value="HTH_MarR-typ"/>
</dbReference>
<name>A0A7X6KS93_9CELL</name>
<organism evidence="5 6">
    <name type="scientific">Cellulomonas denverensis</name>
    <dbReference type="NCBI Taxonomy" id="264297"/>
    <lineage>
        <taxon>Bacteria</taxon>
        <taxon>Bacillati</taxon>
        <taxon>Actinomycetota</taxon>
        <taxon>Actinomycetes</taxon>
        <taxon>Micrococcales</taxon>
        <taxon>Cellulomonadaceae</taxon>
        <taxon>Cellulomonas</taxon>
    </lineage>
</organism>
<dbReference type="SUPFAM" id="SSF46785">
    <property type="entry name" value="Winged helix' DNA-binding domain"/>
    <property type="match status" value="1"/>
</dbReference>
<feature type="domain" description="HTH marR-type" evidence="4">
    <location>
        <begin position="21"/>
        <end position="156"/>
    </location>
</feature>
<keyword evidence="6" id="KW-1185">Reference proteome</keyword>
<sequence>MAQEPPAPTPAPGPRAAQCRPTALAGDLRGAIGVSHRRIRSRRGAADLPDAQFTVLAVLLRQGPMTPGALADHEHVQPPTMTRTVNALVELGFVTKEAHATDGRLVVVRLTPAGESEVRETRRRRDDWLAQQLKNLTADERSTLAQAAVLLRRIAAAG</sequence>
<dbReference type="InterPro" id="IPR036390">
    <property type="entry name" value="WH_DNA-bd_sf"/>
</dbReference>
<evidence type="ECO:0000256" key="2">
    <source>
        <dbReference type="ARBA" id="ARBA00023125"/>
    </source>
</evidence>
<dbReference type="InterPro" id="IPR036388">
    <property type="entry name" value="WH-like_DNA-bd_sf"/>
</dbReference>
<dbReference type="SMART" id="SM00347">
    <property type="entry name" value="HTH_MARR"/>
    <property type="match status" value="1"/>
</dbReference>
<proteinExistence type="predicted"/>
<keyword evidence="3" id="KW-0804">Transcription</keyword>
<dbReference type="RefSeq" id="WP_168628441.1">
    <property type="nucleotide sequence ID" value="NZ_BONL01000003.1"/>
</dbReference>
<dbReference type="AlphaFoldDB" id="A0A7X6KS93"/>
<dbReference type="InterPro" id="IPR023187">
    <property type="entry name" value="Tscrpt_reg_MarR-type_CS"/>
</dbReference>
<dbReference type="Gene3D" id="1.10.10.10">
    <property type="entry name" value="Winged helix-like DNA-binding domain superfamily/Winged helix DNA-binding domain"/>
    <property type="match status" value="1"/>
</dbReference>